<dbReference type="eggNOG" id="KOG2175">
    <property type="taxonomic scope" value="Eukaryota"/>
</dbReference>
<feature type="compositionally biased region" description="Basic and acidic residues" evidence="2">
    <location>
        <begin position="700"/>
        <end position="725"/>
    </location>
</feature>
<gene>
    <name evidence="5" type="primary">LOC101833185</name>
</gene>
<accession>A0A1U7R382</accession>
<dbReference type="InterPro" id="IPR051137">
    <property type="entry name" value="PP4R3-like"/>
</dbReference>
<evidence type="ECO:0000256" key="1">
    <source>
        <dbReference type="ARBA" id="ARBA00008809"/>
    </source>
</evidence>
<name>A0A1U7R382_MESAU</name>
<evidence type="ECO:0000256" key="2">
    <source>
        <dbReference type="SAM" id="MobiDB-lite"/>
    </source>
</evidence>
<dbReference type="Gene3D" id="2.30.29.30">
    <property type="entry name" value="Pleckstrin-homology domain (PH domain)/Phosphotyrosine-binding domain (PTB)"/>
    <property type="match status" value="1"/>
</dbReference>
<dbReference type="InterPro" id="IPR006887">
    <property type="entry name" value="P4R3-like_central_dom"/>
</dbReference>
<dbReference type="GO" id="GO:0072542">
    <property type="term" value="F:protein phosphatase activator activity"/>
    <property type="evidence" value="ECO:0007669"/>
    <property type="project" value="TreeGrafter"/>
</dbReference>
<protein>
    <submittedName>
        <fullName evidence="5">Protein PPP4R3C-like</fullName>
    </submittedName>
</protein>
<dbReference type="GeneID" id="101833185"/>
<organism evidence="4 5">
    <name type="scientific">Mesocricetus auratus</name>
    <name type="common">Golden hamster</name>
    <dbReference type="NCBI Taxonomy" id="10036"/>
    <lineage>
        <taxon>Eukaryota</taxon>
        <taxon>Metazoa</taxon>
        <taxon>Chordata</taxon>
        <taxon>Craniata</taxon>
        <taxon>Vertebrata</taxon>
        <taxon>Euteleostomi</taxon>
        <taxon>Mammalia</taxon>
        <taxon>Eutheria</taxon>
        <taxon>Euarchontoglires</taxon>
        <taxon>Glires</taxon>
        <taxon>Rodentia</taxon>
        <taxon>Myomorpha</taxon>
        <taxon>Muroidea</taxon>
        <taxon>Cricetidae</taxon>
        <taxon>Cricetinae</taxon>
        <taxon>Mesocricetus</taxon>
    </lineage>
</organism>
<dbReference type="Pfam" id="PF04802">
    <property type="entry name" value="PP4R3"/>
    <property type="match status" value="1"/>
</dbReference>
<keyword evidence="4" id="KW-1185">Reference proteome</keyword>
<evidence type="ECO:0000313" key="4">
    <source>
        <dbReference type="Proteomes" id="UP000886700"/>
    </source>
</evidence>
<dbReference type="KEGG" id="maua:101833185"/>
<dbReference type="SUPFAM" id="SSF50729">
    <property type="entry name" value="PH domain-like"/>
    <property type="match status" value="1"/>
</dbReference>
<dbReference type="InterPro" id="IPR011993">
    <property type="entry name" value="PH-like_dom_sf"/>
</dbReference>
<dbReference type="PANTHER" id="PTHR23318">
    <property type="entry name" value="ATP SYNTHASE GAMMA-RELATED"/>
    <property type="match status" value="1"/>
</dbReference>
<dbReference type="GO" id="GO:0005654">
    <property type="term" value="C:nucleoplasm"/>
    <property type="evidence" value="ECO:0007669"/>
    <property type="project" value="TreeGrafter"/>
</dbReference>
<dbReference type="Proteomes" id="UP000886700">
    <property type="component" value="Unplaced"/>
</dbReference>
<dbReference type="RefSeq" id="XP_005080124.1">
    <property type="nucleotide sequence ID" value="XM_005080067.3"/>
</dbReference>
<reference evidence="5" key="1">
    <citation type="submission" date="2025-08" db="UniProtKB">
        <authorList>
            <consortium name="RefSeq"/>
        </authorList>
    </citation>
    <scope>IDENTIFICATION</scope>
    <source>
        <tissue evidence="5">Liver</tissue>
    </source>
</reference>
<dbReference type="AlphaFoldDB" id="A0A1U7R382"/>
<sequence>MWPSKTRSQIHPRDRFYNVKIYVLEEGDQWEHLVSGRISSQYIGHLQDVCLLIHSKSNDSLLMEITIHYNVPYKRLKRNVITWTEPDNHTIAIRFRNPKCCQDIWEDICQVQGKDPNVQITQELTDDLDILQELPQIQNLCEMRTCENSTLEHIADLFNFVEESPSYKERLALLLENDDYIKKLLHVFHICEDQKNMEGLYILYFIIRGILFLNNMRLYEIMFSDECIMDVLGCLEYDPDLDQPYRHREFLTVNAKFKEVMPITCSNLRQKIHQTYKMQYIHDILFPTPSKSQENRLSKFTTCISYNKIEIVTLLQEDEMFMLEIFDQLKDNTLGHERRHELLFFFKEYCDFAKILNSQNKDILLETMIKLGLMSALKVSVHMEDYQTKEAAIDILTHLVEYNPQIVQVYAMEEVYAMENDDLLINIMIKQIICDSDAESSYVLSLTAVLHALLDAENMCITVSGYEEEDFINFFYTHCINNLAEPILAIPEQNDSDDNRAKICLDNYQKAQLLGVVLELLSFCVKHHKTYIRNYILSNNLLSRVLVLTRSKHTFLILCAIRFMRQMVGINDKIYNLYIIKKNLFEPVVRTFLHNGERNNMLNSAIIELFEFIRQENIKSLIANIVEKFFTAFESVEYVQTFKGLKVKFEEDKEREIQMRSNLHDIAYQIIYCRHTKAVEEQGKEEMCSGESTEANLPRGSDDMFIRNKDTRENEVDQSERKASEALDCSSSPSDASANKESEPHCSSEFPLEDYPDDGDDEKDHEDHPDIDEEEEPPPTRPTLGS</sequence>
<dbReference type="OrthoDB" id="27483at2759"/>
<dbReference type="GO" id="GO:0030289">
    <property type="term" value="C:protein phosphatase 4 complex"/>
    <property type="evidence" value="ECO:0007669"/>
    <property type="project" value="TreeGrafter"/>
</dbReference>
<proteinExistence type="inferred from homology"/>
<feature type="domain" description="Serine/threonine-protein phosphatase 4 regulatory subunit 3-like central" evidence="3">
    <location>
        <begin position="154"/>
        <end position="651"/>
    </location>
</feature>
<feature type="compositionally biased region" description="Acidic residues" evidence="2">
    <location>
        <begin position="751"/>
        <end position="777"/>
    </location>
</feature>
<feature type="region of interest" description="Disordered" evidence="2">
    <location>
        <begin position="684"/>
        <end position="786"/>
    </location>
</feature>
<comment type="similarity">
    <text evidence="1">Belongs to the SMEK family.</text>
</comment>
<evidence type="ECO:0000259" key="3">
    <source>
        <dbReference type="Pfam" id="PF04802"/>
    </source>
</evidence>
<dbReference type="GO" id="GO:0006974">
    <property type="term" value="P:DNA damage response"/>
    <property type="evidence" value="ECO:0007669"/>
    <property type="project" value="TreeGrafter"/>
</dbReference>
<dbReference type="PANTHER" id="PTHR23318:SF19">
    <property type="entry name" value="PROTEIN PPP4R3C"/>
    <property type="match status" value="1"/>
</dbReference>
<evidence type="ECO:0000313" key="5">
    <source>
        <dbReference type="RefSeq" id="XP_005080124.1"/>
    </source>
</evidence>